<feature type="compositionally biased region" description="Basic and acidic residues" evidence="1">
    <location>
        <begin position="456"/>
        <end position="468"/>
    </location>
</feature>
<dbReference type="Proteomes" id="UP001190700">
    <property type="component" value="Unassembled WGS sequence"/>
</dbReference>
<reference evidence="2 3" key="1">
    <citation type="journal article" date="2015" name="Genome Biol. Evol.">
        <title>Comparative Genomics of a Bacterivorous Green Alga Reveals Evolutionary Causalities and Consequences of Phago-Mixotrophic Mode of Nutrition.</title>
        <authorList>
            <person name="Burns J.A."/>
            <person name="Paasch A."/>
            <person name="Narechania A."/>
            <person name="Kim E."/>
        </authorList>
    </citation>
    <scope>NUCLEOTIDE SEQUENCE [LARGE SCALE GENOMIC DNA]</scope>
    <source>
        <strain evidence="2 3">PLY_AMNH</strain>
    </source>
</reference>
<organism evidence="2 3">
    <name type="scientific">Cymbomonas tetramitiformis</name>
    <dbReference type="NCBI Taxonomy" id="36881"/>
    <lineage>
        <taxon>Eukaryota</taxon>
        <taxon>Viridiplantae</taxon>
        <taxon>Chlorophyta</taxon>
        <taxon>Pyramimonadophyceae</taxon>
        <taxon>Pyramimonadales</taxon>
        <taxon>Pyramimonadaceae</taxon>
        <taxon>Cymbomonas</taxon>
    </lineage>
</organism>
<feature type="region of interest" description="Disordered" evidence="1">
    <location>
        <begin position="450"/>
        <end position="557"/>
    </location>
</feature>
<gene>
    <name evidence="2" type="ORF">CYMTET_48792</name>
</gene>
<comment type="caution">
    <text evidence="2">The sequence shown here is derived from an EMBL/GenBank/DDBJ whole genome shotgun (WGS) entry which is preliminary data.</text>
</comment>
<feature type="region of interest" description="Disordered" evidence="1">
    <location>
        <begin position="393"/>
        <end position="421"/>
    </location>
</feature>
<feature type="compositionally biased region" description="Basic and acidic residues" evidence="1">
    <location>
        <begin position="12"/>
        <end position="22"/>
    </location>
</feature>
<evidence type="ECO:0000256" key="1">
    <source>
        <dbReference type="SAM" id="MobiDB-lite"/>
    </source>
</evidence>
<evidence type="ECO:0000313" key="3">
    <source>
        <dbReference type="Proteomes" id="UP001190700"/>
    </source>
</evidence>
<sequence>MEGATRRTKYQRKMDEELRDPQEPPMTMGTEKMGTVTVVKETRTKQAMKEINFTKMLTLFRNYPDLKYLTTADGKKAVPLTALKGTGGRAHDCNTAQIKQGMLHLYPCIWEAQPNAVKTPGDHRDHDWNRKLKQKYIQQQKQGELEKYTRSTYTPTKIMASRQYLDNYKEADSKVVQYDIQWTGQGGETRRTWSTEETIRAHLLALNSSPDQGWEDLKGEWERESNGERIEQNIAYGGNTSTTTAERTNIPAECYTPERTKIHTNETNPDQDILSMMENQLRTKGVFGAMGSAWEAQWEDLGAYQFNPEYTAEDLHRALKKAIEATKMEKPVERGGSHWGGVKGPRPTARTVIEANTTWSKGEISEDALSRWALQFEVNGTKAEEPNEILRTHREEKGEAGDRPPGESQWNKNRKGYPTPERKFDKLDMIYADGSQRKVENQWGDKEVVTAAGAWDPRKGRNKEHMQRWEGQSQTVNRAEPTAIYMALTLEEKMNEKEDQGEEDEEEEGAEGEEEEVQQAPAERPKLQWETEEAELKQLEGNEETIGHKKRVEQIRA</sequence>
<evidence type="ECO:0000313" key="2">
    <source>
        <dbReference type="EMBL" id="KAK3241441.1"/>
    </source>
</evidence>
<feature type="compositionally biased region" description="Basic and acidic residues" evidence="1">
    <location>
        <begin position="393"/>
        <end position="405"/>
    </location>
</feature>
<protein>
    <submittedName>
        <fullName evidence="2">Uncharacterized protein</fullName>
    </submittedName>
</protein>
<dbReference type="EMBL" id="LGRX02033392">
    <property type="protein sequence ID" value="KAK3241441.1"/>
    <property type="molecule type" value="Genomic_DNA"/>
</dbReference>
<feature type="compositionally biased region" description="Basic residues" evidence="1">
    <location>
        <begin position="1"/>
        <end position="11"/>
    </location>
</feature>
<accession>A0AAE0BRH2</accession>
<keyword evidence="3" id="KW-1185">Reference proteome</keyword>
<feature type="compositionally biased region" description="Basic and acidic residues" evidence="1">
    <location>
        <begin position="523"/>
        <end position="540"/>
    </location>
</feature>
<name>A0AAE0BRH2_9CHLO</name>
<proteinExistence type="predicted"/>
<feature type="region of interest" description="Disordered" evidence="1">
    <location>
        <begin position="1"/>
        <end position="29"/>
    </location>
</feature>
<dbReference type="AlphaFoldDB" id="A0AAE0BRH2"/>
<feature type="compositionally biased region" description="Acidic residues" evidence="1">
    <location>
        <begin position="499"/>
        <end position="517"/>
    </location>
</feature>